<protein>
    <submittedName>
        <fullName evidence="1">Uncharacterized protein</fullName>
    </submittedName>
</protein>
<comment type="caution">
    <text evidence="1">The sequence shown here is derived from an EMBL/GenBank/DDBJ whole genome shotgun (WGS) entry which is preliminary data.</text>
</comment>
<evidence type="ECO:0000313" key="1">
    <source>
        <dbReference type="EMBL" id="KAJ3521584.1"/>
    </source>
</evidence>
<keyword evidence="2" id="KW-1185">Reference proteome</keyword>
<evidence type="ECO:0000313" key="2">
    <source>
        <dbReference type="Proteomes" id="UP001148629"/>
    </source>
</evidence>
<organism evidence="1 2">
    <name type="scientific">Fusarium decemcellulare</name>
    <dbReference type="NCBI Taxonomy" id="57161"/>
    <lineage>
        <taxon>Eukaryota</taxon>
        <taxon>Fungi</taxon>
        <taxon>Dikarya</taxon>
        <taxon>Ascomycota</taxon>
        <taxon>Pezizomycotina</taxon>
        <taxon>Sordariomycetes</taxon>
        <taxon>Hypocreomycetidae</taxon>
        <taxon>Hypocreales</taxon>
        <taxon>Nectriaceae</taxon>
        <taxon>Fusarium</taxon>
        <taxon>Fusarium decemcellulare species complex</taxon>
    </lineage>
</organism>
<dbReference type="Proteomes" id="UP001148629">
    <property type="component" value="Unassembled WGS sequence"/>
</dbReference>
<sequence length="166" mass="18799">MPIRRKALDPPRRHEGNPQFPDSAQVARQEWAPIKLFTKEDQIFDKYHGRMKGGSKTNITYGSTNDVNGETRWRNGTTTAEHVVLSFTPKEPFSLDGGIVSWIIDHEGRLDDVFWGPSTGLEGVQIRSSFTSAQFLRRWIEEDFLEAMDQDGRTLDGGSFGLGERV</sequence>
<accession>A0ACC1RN58</accession>
<proteinExistence type="predicted"/>
<name>A0ACC1RN58_9HYPO</name>
<gene>
    <name evidence="1" type="ORF">NM208_g13222</name>
</gene>
<dbReference type="EMBL" id="JANRMS010002640">
    <property type="protein sequence ID" value="KAJ3521584.1"/>
    <property type="molecule type" value="Genomic_DNA"/>
</dbReference>
<reference evidence="1" key="1">
    <citation type="submission" date="2022-08" db="EMBL/GenBank/DDBJ databases">
        <title>Genome Sequence of Fusarium decemcellulare.</title>
        <authorList>
            <person name="Buettner E."/>
        </authorList>
    </citation>
    <scope>NUCLEOTIDE SEQUENCE</scope>
    <source>
        <strain evidence="1">Babe19</strain>
    </source>
</reference>